<dbReference type="Pfam" id="PF01183">
    <property type="entry name" value="Glyco_hydro_25"/>
    <property type="match status" value="1"/>
</dbReference>
<evidence type="ECO:0000313" key="5">
    <source>
        <dbReference type="Proteomes" id="UP001174196"/>
    </source>
</evidence>
<dbReference type="CDD" id="cd06413">
    <property type="entry name" value="GH25_muramidase_1"/>
    <property type="match status" value="1"/>
</dbReference>
<sequence>MKRKLITAGLGIAVILLLAILEYTGIIWHNEWFARQYEVKGLDVSHHQGKIDWRKVKEEKEYDFVYIKATEGKDFVDDRFRYNWNEAKRQGIMVGAYHFFSMRSSGEKQALHFIRIVPKEKDSLPPVIDVEIHLGHNRERVKKELRTMATRLRQHYDKQPILYVTYDTYNTYIRGDFQDCRIWIRDILKPPSLDERSWSLWQYSNRGRVDGIPTYVDINAFYGDINAFRREMAR</sequence>
<proteinExistence type="inferred from homology"/>
<evidence type="ECO:0000313" key="4">
    <source>
        <dbReference type="EMBL" id="MDN4592394.1"/>
    </source>
</evidence>
<reference evidence="4" key="1">
    <citation type="submission" date="2022-08" db="EMBL/GenBank/DDBJ databases">
        <title>Polycladomyces zharkentsis sp. nov., a novel thermophilic CMC and starch-degrading bacterium isolated from a geothermal spring in Kazakhstan.</title>
        <authorList>
            <person name="Mashzhan A."/>
            <person name="Kistaubaeva A."/>
            <person name="Javier-Lopez R."/>
            <person name="Birkeland N.-K."/>
        </authorList>
    </citation>
    <scope>NUCLEOTIDE SEQUENCE</scope>
    <source>
        <strain evidence="4">KSR 13</strain>
    </source>
</reference>
<comment type="similarity">
    <text evidence="1">Belongs to the glycosyl hydrolase 25 family.</text>
</comment>
<dbReference type="PANTHER" id="PTHR34135">
    <property type="entry name" value="LYSOZYME"/>
    <property type="match status" value="1"/>
</dbReference>
<gene>
    <name evidence="4" type="ORF">NWF35_00395</name>
</gene>
<dbReference type="EMBL" id="JANRHH010000003">
    <property type="protein sequence ID" value="MDN4592394.1"/>
    <property type="molecule type" value="Genomic_DNA"/>
</dbReference>
<dbReference type="InterPro" id="IPR018077">
    <property type="entry name" value="Glyco_hydro_fam25_subgr"/>
</dbReference>
<dbReference type="PROSITE" id="PS51904">
    <property type="entry name" value="GLYCOSYL_HYDROL_F25_2"/>
    <property type="match status" value="1"/>
</dbReference>
<dbReference type="Proteomes" id="UP001174196">
    <property type="component" value="Unassembled WGS sequence"/>
</dbReference>
<accession>A0ABT8IJQ3</accession>
<dbReference type="Gene3D" id="3.20.20.80">
    <property type="entry name" value="Glycosidases"/>
    <property type="match status" value="1"/>
</dbReference>
<evidence type="ECO:0000256" key="3">
    <source>
        <dbReference type="ARBA" id="ARBA00023295"/>
    </source>
</evidence>
<dbReference type="RefSeq" id="WP_301237134.1">
    <property type="nucleotide sequence ID" value="NZ_JANRHH010000003.1"/>
</dbReference>
<dbReference type="InterPro" id="IPR002053">
    <property type="entry name" value="Glyco_hydro_25"/>
</dbReference>
<dbReference type="SUPFAM" id="SSF51445">
    <property type="entry name" value="(Trans)glycosidases"/>
    <property type="match status" value="1"/>
</dbReference>
<dbReference type="InterPro" id="IPR017853">
    <property type="entry name" value="GH"/>
</dbReference>
<comment type="caution">
    <text evidence="4">The sequence shown here is derived from an EMBL/GenBank/DDBJ whole genome shotgun (WGS) entry which is preliminary data.</text>
</comment>
<dbReference type="PANTHER" id="PTHR34135:SF2">
    <property type="entry name" value="LYSOZYME"/>
    <property type="match status" value="1"/>
</dbReference>
<keyword evidence="5" id="KW-1185">Reference proteome</keyword>
<dbReference type="GO" id="GO:0016787">
    <property type="term" value="F:hydrolase activity"/>
    <property type="evidence" value="ECO:0007669"/>
    <property type="project" value="UniProtKB-KW"/>
</dbReference>
<evidence type="ECO:0000256" key="2">
    <source>
        <dbReference type="ARBA" id="ARBA00022801"/>
    </source>
</evidence>
<keyword evidence="3" id="KW-0326">Glycosidase</keyword>
<organism evidence="4 5">
    <name type="scientific">Polycladomyces subterraneus</name>
    <dbReference type="NCBI Taxonomy" id="1016997"/>
    <lineage>
        <taxon>Bacteria</taxon>
        <taxon>Bacillati</taxon>
        <taxon>Bacillota</taxon>
        <taxon>Bacilli</taxon>
        <taxon>Bacillales</taxon>
        <taxon>Thermoactinomycetaceae</taxon>
        <taxon>Polycladomyces</taxon>
    </lineage>
</organism>
<keyword evidence="2 4" id="KW-0378">Hydrolase</keyword>
<evidence type="ECO:0000256" key="1">
    <source>
        <dbReference type="ARBA" id="ARBA00010646"/>
    </source>
</evidence>
<name>A0ABT8IJQ3_9BACL</name>
<protein>
    <submittedName>
        <fullName evidence="4">Glycoside hydrolase family 25 protein</fullName>
    </submittedName>
</protein>
<dbReference type="SMART" id="SM00641">
    <property type="entry name" value="Glyco_25"/>
    <property type="match status" value="1"/>
</dbReference>